<organism evidence="1">
    <name type="scientific">Schistocephalus solidus</name>
    <name type="common">Tapeworm</name>
    <dbReference type="NCBI Taxonomy" id="70667"/>
    <lineage>
        <taxon>Eukaryota</taxon>
        <taxon>Metazoa</taxon>
        <taxon>Spiralia</taxon>
        <taxon>Lophotrochozoa</taxon>
        <taxon>Platyhelminthes</taxon>
        <taxon>Cestoda</taxon>
        <taxon>Eucestoda</taxon>
        <taxon>Diphyllobothriidea</taxon>
        <taxon>Diphyllobothriidae</taxon>
        <taxon>Schistocephalus</taxon>
    </lineage>
</organism>
<name>A0A0V0J846_SCHSO</name>
<dbReference type="EMBL" id="GEEE01001595">
    <property type="protein sequence ID" value="JAP61630.1"/>
    <property type="molecule type" value="Transcribed_RNA"/>
</dbReference>
<reference evidence="1" key="1">
    <citation type="submission" date="2016-01" db="EMBL/GenBank/DDBJ databases">
        <title>Reference transcriptome for the parasite Schistocephalus solidus: insights into the molecular evolution of parasitism.</title>
        <authorList>
            <person name="Hebert F.O."/>
            <person name="Grambauer S."/>
            <person name="Barber I."/>
            <person name="Landry C.R."/>
            <person name="Aubin-Horth N."/>
        </authorList>
    </citation>
    <scope>NUCLEOTIDE SEQUENCE</scope>
</reference>
<evidence type="ECO:0000313" key="1">
    <source>
        <dbReference type="EMBL" id="JAP61630.1"/>
    </source>
</evidence>
<dbReference type="AlphaFoldDB" id="A0A0V0J846"/>
<keyword evidence="1" id="KW-0695">RNA-directed DNA polymerase</keyword>
<proteinExistence type="predicted"/>
<gene>
    <name evidence="1" type="primary">RTJK</name>
    <name evidence="1" type="ORF">TR125932</name>
</gene>
<protein>
    <submittedName>
        <fullName evidence="1">RNA-directed DNA polymerase from mobile element jockey</fullName>
    </submittedName>
</protein>
<sequence>RKQIIRLKNSHSSGTDGIPNSVIKRVPSFPRLLSHVFSVYLLNGFFPDSWKTSIILPVFKSGSRSDVNNYRGVHKTPALAKLLEKIIFNQILDFCQENKLLSDSQYGFLPGRSCEVCHLAFLNLVTSLRNEQQSVVVIYFDLSKA</sequence>
<feature type="non-terminal residue" evidence="1">
    <location>
        <position position="145"/>
    </location>
</feature>
<feature type="non-terminal residue" evidence="1">
    <location>
        <position position="1"/>
    </location>
</feature>
<accession>A0A0V0J846</accession>
<keyword evidence="1" id="KW-0548">Nucleotidyltransferase</keyword>
<dbReference type="GO" id="GO:0003964">
    <property type="term" value="F:RNA-directed DNA polymerase activity"/>
    <property type="evidence" value="ECO:0007669"/>
    <property type="project" value="UniProtKB-KW"/>
</dbReference>
<dbReference type="PANTHER" id="PTHR19446">
    <property type="entry name" value="REVERSE TRANSCRIPTASES"/>
    <property type="match status" value="1"/>
</dbReference>
<keyword evidence="1" id="KW-0808">Transferase</keyword>